<dbReference type="GO" id="GO:0043565">
    <property type="term" value="F:sequence-specific DNA binding"/>
    <property type="evidence" value="ECO:0007669"/>
    <property type="project" value="InterPro"/>
</dbReference>
<dbReference type="Gene3D" id="1.10.10.60">
    <property type="entry name" value="Homeodomain-like"/>
    <property type="match status" value="1"/>
</dbReference>
<evidence type="ECO:0000256" key="2">
    <source>
        <dbReference type="ARBA" id="ARBA00023125"/>
    </source>
</evidence>
<keyword evidence="1" id="KW-0805">Transcription regulation</keyword>
<dbReference type="EMBL" id="VNHU01000007">
    <property type="protein sequence ID" value="TYP72129.1"/>
    <property type="molecule type" value="Genomic_DNA"/>
</dbReference>
<evidence type="ECO:0000313" key="5">
    <source>
        <dbReference type="EMBL" id="TYP72129.1"/>
    </source>
</evidence>
<reference evidence="5 6" key="1">
    <citation type="submission" date="2019-07" db="EMBL/GenBank/DDBJ databases">
        <title>Genomic Encyclopedia of Archaeal and Bacterial Type Strains, Phase II (KMG-II): from individual species to whole genera.</title>
        <authorList>
            <person name="Goeker M."/>
        </authorList>
    </citation>
    <scope>NUCLEOTIDE SEQUENCE [LARGE SCALE GENOMIC DNA]</scope>
    <source>
        <strain evidence="5 6">DSM 17527</strain>
    </source>
</reference>
<dbReference type="Pfam" id="PF12833">
    <property type="entry name" value="HTH_18"/>
    <property type="match status" value="1"/>
</dbReference>
<evidence type="ECO:0000256" key="1">
    <source>
        <dbReference type="ARBA" id="ARBA00023015"/>
    </source>
</evidence>
<comment type="caution">
    <text evidence="5">The sequence shown here is derived from an EMBL/GenBank/DDBJ whole genome shotgun (WGS) entry which is preliminary data.</text>
</comment>
<dbReference type="PROSITE" id="PS01124">
    <property type="entry name" value="HTH_ARAC_FAMILY_2"/>
    <property type="match status" value="1"/>
</dbReference>
<dbReference type="InterPro" id="IPR050204">
    <property type="entry name" value="AraC_XylS_family_regulators"/>
</dbReference>
<dbReference type="InterPro" id="IPR046532">
    <property type="entry name" value="DUF6597"/>
</dbReference>
<evidence type="ECO:0000259" key="4">
    <source>
        <dbReference type="PROSITE" id="PS01124"/>
    </source>
</evidence>
<sequence>MIFENHILEKPLAAYIESIFYYKGYKPDHSVERVVPTGHVFIIFELNGFEYHTFDSDTLQPNGSYKNVWVSGMHKEYLSISAHQNSEMLVIQFKTDGAYPFLQLPIHKLNNKVIAAQELFGAEILVLREQILKAENATEKFNWVEAWLTQKIAVNKIPDGTVVNVLKQLKTKPLTDSREIIASYPNTQKHLIHQFKKYFGLTPKVFHRIFRFNELLKKLQNKQPLIWAQIAYEFGYSDQSHFIKEFKEFSGFNPQEFIKSGFHEEEETNFFPLDRKG</sequence>
<organism evidence="5 6">
    <name type="scientific">Aquimarina intermedia</name>
    <dbReference type="NCBI Taxonomy" id="350814"/>
    <lineage>
        <taxon>Bacteria</taxon>
        <taxon>Pseudomonadati</taxon>
        <taxon>Bacteroidota</taxon>
        <taxon>Flavobacteriia</taxon>
        <taxon>Flavobacteriales</taxon>
        <taxon>Flavobacteriaceae</taxon>
        <taxon>Aquimarina</taxon>
    </lineage>
</organism>
<dbReference type="AlphaFoldDB" id="A0A5S5BYV8"/>
<dbReference type="Proteomes" id="UP000324376">
    <property type="component" value="Unassembled WGS sequence"/>
</dbReference>
<gene>
    <name evidence="5" type="ORF">BD809_10713</name>
</gene>
<dbReference type="PANTHER" id="PTHR46796">
    <property type="entry name" value="HTH-TYPE TRANSCRIPTIONAL ACTIVATOR RHAS-RELATED"/>
    <property type="match status" value="1"/>
</dbReference>
<accession>A0A5S5BYV8</accession>
<dbReference type="InterPro" id="IPR018060">
    <property type="entry name" value="HTH_AraC"/>
</dbReference>
<keyword evidence="6" id="KW-1185">Reference proteome</keyword>
<keyword evidence="2" id="KW-0238">DNA-binding</keyword>
<feature type="domain" description="HTH araC/xylS-type" evidence="4">
    <location>
        <begin position="160"/>
        <end position="260"/>
    </location>
</feature>
<dbReference type="InterPro" id="IPR009057">
    <property type="entry name" value="Homeodomain-like_sf"/>
</dbReference>
<dbReference type="Pfam" id="PF20240">
    <property type="entry name" value="DUF6597"/>
    <property type="match status" value="1"/>
</dbReference>
<dbReference type="SMART" id="SM00342">
    <property type="entry name" value="HTH_ARAC"/>
    <property type="match status" value="1"/>
</dbReference>
<dbReference type="GO" id="GO:0003700">
    <property type="term" value="F:DNA-binding transcription factor activity"/>
    <property type="evidence" value="ECO:0007669"/>
    <property type="project" value="InterPro"/>
</dbReference>
<dbReference type="RefSeq" id="WP_246131514.1">
    <property type="nucleotide sequence ID" value="NZ_VNHU01000007.1"/>
</dbReference>
<dbReference type="SUPFAM" id="SSF46689">
    <property type="entry name" value="Homeodomain-like"/>
    <property type="match status" value="1"/>
</dbReference>
<proteinExistence type="predicted"/>
<name>A0A5S5BYV8_9FLAO</name>
<evidence type="ECO:0000256" key="3">
    <source>
        <dbReference type="ARBA" id="ARBA00023163"/>
    </source>
</evidence>
<keyword evidence="3" id="KW-0804">Transcription</keyword>
<dbReference type="PANTHER" id="PTHR46796:SF13">
    <property type="entry name" value="HTH-TYPE TRANSCRIPTIONAL ACTIVATOR RHAS"/>
    <property type="match status" value="1"/>
</dbReference>
<evidence type="ECO:0000313" key="6">
    <source>
        <dbReference type="Proteomes" id="UP000324376"/>
    </source>
</evidence>
<protein>
    <submittedName>
        <fullName evidence="5">AraC family transcriptional regulator</fullName>
    </submittedName>
</protein>